<keyword evidence="3" id="KW-0472">Membrane</keyword>
<feature type="transmembrane region" description="Helical" evidence="3">
    <location>
        <begin position="187"/>
        <end position="210"/>
    </location>
</feature>
<dbReference type="GO" id="GO:0051087">
    <property type="term" value="F:protein-folding chaperone binding"/>
    <property type="evidence" value="ECO:0007669"/>
    <property type="project" value="TreeGrafter"/>
</dbReference>
<dbReference type="PRINTS" id="PR00625">
    <property type="entry name" value="JDOMAIN"/>
</dbReference>
<dbReference type="InterPro" id="IPR051948">
    <property type="entry name" value="Hsp70_co-chaperone_J-domain"/>
</dbReference>
<dbReference type="OrthoDB" id="10250354at2759"/>
<keyword evidence="6" id="KW-1185">Reference proteome</keyword>
<dbReference type="SMART" id="SM00271">
    <property type="entry name" value="DnaJ"/>
    <property type="match status" value="1"/>
</dbReference>
<dbReference type="PANTHER" id="PTHR44360">
    <property type="entry name" value="DNAJ HOMOLOG SUBFAMILY B MEMBER 9"/>
    <property type="match status" value="1"/>
</dbReference>
<organism evidence="5 6">
    <name type="scientific">Leptomonas pyrrhocoris</name>
    <name type="common">Firebug parasite</name>
    <dbReference type="NCBI Taxonomy" id="157538"/>
    <lineage>
        <taxon>Eukaryota</taxon>
        <taxon>Discoba</taxon>
        <taxon>Euglenozoa</taxon>
        <taxon>Kinetoplastea</taxon>
        <taxon>Metakinetoplastina</taxon>
        <taxon>Trypanosomatida</taxon>
        <taxon>Trypanosomatidae</taxon>
        <taxon>Leishmaniinae</taxon>
        <taxon>Leptomonas</taxon>
    </lineage>
</organism>
<dbReference type="RefSeq" id="XP_015656923.1">
    <property type="nucleotide sequence ID" value="XM_015804349.1"/>
</dbReference>
<dbReference type="GO" id="GO:0005783">
    <property type="term" value="C:endoplasmic reticulum"/>
    <property type="evidence" value="ECO:0007669"/>
    <property type="project" value="TreeGrafter"/>
</dbReference>
<dbReference type="AlphaFoldDB" id="A0A0M9FY50"/>
<evidence type="ECO:0000256" key="1">
    <source>
        <dbReference type="ARBA" id="ARBA00023186"/>
    </source>
</evidence>
<dbReference type="CDD" id="cd06257">
    <property type="entry name" value="DnaJ"/>
    <property type="match status" value="1"/>
</dbReference>
<name>A0A0M9FY50_LEPPY</name>
<dbReference type="EMBL" id="LGTL01000013">
    <property type="protein sequence ID" value="KPA78484.1"/>
    <property type="molecule type" value="Genomic_DNA"/>
</dbReference>
<dbReference type="EMBL" id="LGTL01000013">
    <property type="protein sequence ID" value="KPA78485.1"/>
    <property type="molecule type" value="Genomic_DNA"/>
</dbReference>
<dbReference type="SUPFAM" id="SSF46565">
    <property type="entry name" value="Chaperone J-domain"/>
    <property type="match status" value="1"/>
</dbReference>
<comment type="caution">
    <text evidence="5">The sequence shown here is derived from an EMBL/GenBank/DDBJ whole genome shotgun (WGS) entry which is preliminary data.</text>
</comment>
<dbReference type="GeneID" id="26906391"/>
<reference evidence="5 6" key="1">
    <citation type="submission" date="2015-07" db="EMBL/GenBank/DDBJ databases">
        <title>High-quality genome of monoxenous trypanosomatid Leptomonas pyrrhocoris.</title>
        <authorList>
            <person name="Flegontov P."/>
            <person name="Butenko A."/>
            <person name="Firsov S."/>
            <person name="Vlcek C."/>
            <person name="Logacheva M.D."/>
            <person name="Field M."/>
            <person name="Filatov D."/>
            <person name="Flegontova O."/>
            <person name="Gerasimov E."/>
            <person name="Jackson A.P."/>
            <person name="Kelly S."/>
            <person name="Opperdoes F."/>
            <person name="O'Reilly A."/>
            <person name="Votypka J."/>
            <person name="Yurchenko V."/>
            <person name="Lukes J."/>
        </authorList>
    </citation>
    <scope>NUCLEOTIDE SEQUENCE [LARGE SCALE GENOMIC DNA]</scope>
    <source>
        <strain evidence="5">H10</strain>
    </source>
</reference>
<evidence type="ECO:0000313" key="5">
    <source>
        <dbReference type="EMBL" id="KPA78485.1"/>
    </source>
</evidence>
<accession>A0A0M9FY50</accession>
<evidence type="ECO:0000259" key="4">
    <source>
        <dbReference type="PROSITE" id="PS50076"/>
    </source>
</evidence>
<dbReference type="Gene3D" id="1.10.287.110">
    <property type="entry name" value="DnaJ domain"/>
    <property type="match status" value="1"/>
</dbReference>
<dbReference type="PANTHER" id="PTHR44360:SF1">
    <property type="entry name" value="DNAJ HOMOLOG SUBFAMILY B MEMBER 9"/>
    <property type="match status" value="1"/>
</dbReference>
<protein>
    <submittedName>
        <fullName evidence="5">Putative mitochondrial chaperone protein DNAj</fullName>
    </submittedName>
</protein>
<dbReference type="RefSeq" id="XP_015656924.1">
    <property type="nucleotide sequence ID" value="XM_015804350.1"/>
</dbReference>
<feature type="domain" description="J" evidence="4">
    <location>
        <begin position="49"/>
        <end position="112"/>
    </location>
</feature>
<dbReference type="Pfam" id="PF00226">
    <property type="entry name" value="DnaJ"/>
    <property type="match status" value="1"/>
</dbReference>
<dbReference type="GO" id="GO:0036503">
    <property type="term" value="P:ERAD pathway"/>
    <property type="evidence" value="ECO:0007669"/>
    <property type="project" value="TreeGrafter"/>
</dbReference>
<dbReference type="InterPro" id="IPR001623">
    <property type="entry name" value="DnaJ_domain"/>
</dbReference>
<keyword evidence="1" id="KW-0143">Chaperone</keyword>
<evidence type="ECO:0000313" key="6">
    <source>
        <dbReference type="Proteomes" id="UP000037923"/>
    </source>
</evidence>
<dbReference type="Proteomes" id="UP000037923">
    <property type="component" value="Unassembled WGS sequence"/>
</dbReference>
<dbReference type="InterPro" id="IPR036869">
    <property type="entry name" value="J_dom_sf"/>
</dbReference>
<feature type="region of interest" description="Disordered" evidence="2">
    <location>
        <begin position="216"/>
        <end position="246"/>
    </location>
</feature>
<keyword evidence="3" id="KW-0812">Transmembrane</keyword>
<proteinExistence type="predicted"/>
<evidence type="ECO:0000256" key="3">
    <source>
        <dbReference type="SAM" id="Phobius"/>
    </source>
</evidence>
<dbReference type="PROSITE" id="PS50076">
    <property type="entry name" value="DNAJ_2"/>
    <property type="match status" value="1"/>
</dbReference>
<dbReference type="GO" id="GO:0051787">
    <property type="term" value="F:misfolded protein binding"/>
    <property type="evidence" value="ECO:0007669"/>
    <property type="project" value="TreeGrafter"/>
</dbReference>
<dbReference type="OMA" id="FPPKWEK"/>
<sequence length="246" mass="27494">MRASRLCLAGLRRLPLSVAAVATAGTLSSAAATALPLWSQARFASSSKNPYTVLGIKQGADKQAIKKAYRVLARKHHPDAPGGSDEKFREIQEAYEQIKSGVWIRKEQESSAGSGDGGSGNANRYSGFRYTTRTHHKSKVSYDQFYEELHTGKVKRDPFADDDEAEEPAAKDARRNPFALNEIAFQAWLRFIIAWCLLFSSLRLGLFMIFPPRWEKPQRKPPPRELRGQRRPAPKPIRASEDAIVA</sequence>
<keyword evidence="3" id="KW-1133">Transmembrane helix</keyword>
<gene>
    <name evidence="5" type="ORF">ABB37_06102</name>
</gene>
<feature type="compositionally biased region" description="Basic and acidic residues" evidence="2">
    <location>
        <begin position="216"/>
        <end position="228"/>
    </location>
</feature>
<dbReference type="VEuPathDB" id="TriTrypDB:LpyrH10_13_0470"/>
<evidence type="ECO:0000256" key="2">
    <source>
        <dbReference type="SAM" id="MobiDB-lite"/>
    </source>
</evidence>